<evidence type="ECO:0000313" key="3">
    <source>
        <dbReference type="EMBL" id="WNM61577.1"/>
    </source>
</evidence>
<keyword evidence="4" id="KW-1185">Reference proteome</keyword>
<gene>
    <name evidence="3" type="ORF">PQG83_17730</name>
</gene>
<feature type="transmembrane region" description="Helical" evidence="2">
    <location>
        <begin position="7"/>
        <end position="32"/>
    </location>
</feature>
<organism evidence="3 4">
    <name type="scientific">Candidatus Nitrospira neomarina</name>
    <dbReference type="NCBI Taxonomy" id="3020899"/>
    <lineage>
        <taxon>Bacteria</taxon>
        <taxon>Pseudomonadati</taxon>
        <taxon>Nitrospirota</taxon>
        <taxon>Nitrospiria</taxon>
        <taxon>Nitrospirales</taxon>
        <taxon>Nitrospiraceae</taxon>
        <taxon>Nitrospira</taxon>
    </lineage>
</organism>
<reference evidence="3 4" key="1">
    <citation type="submission" date="2023-01" db="EMBL/GenBank/DDBJ databases">
        <title>Cultivation and genomic characterization of new, ubiquitous marine nitrite-oxidizing bacteria from the Nitrospirales.</title>
        <authorList>
            <person name="Mueller A.J."/>
            <person name="Daebeler A."/>
            <person name="Herbold C.W."/>
            <person name="Kirkegaard R.H."/>
            <person name="Daims H."/>
        </authorList>
    </citation>
    <scope>NUCLEOTIDE SEQUENCE [LARGE SCALE GENOMIC DNA]</scope>
    <source>
        <strain evidence="3 4">DK</strain>
    </source>
</reference>
<feature type="transmembrane region" description="Helical" evidence="2">
    <location>
        <begin position="71"/>
        <end position="91"/>
    </location>
</feature>
<dbReference type="PANTHER" id="PTHR33219">
    <property type="entry name" value="YLMG HOMOLOG PROTEIN 2, CHLOROPLASTIC"/>
    <property type="match status" value="1"/>
</dbReference>
<keyword evidence="2" id="KW-0812">Transmembrane</keyword>
<dbReference type="RefSeq" id="WP_312646157.1">
    <property type="nucleotide sequence ID" value="NZ_CP116968.1"/>
</dbReference>
<dbReference type="KEGG" id="nneo:PQG83_17730"/>
<name>A0AA96GIE7_9BACT</name>
<accession>A0AA96GIE7</accession>
<evidence type="ECO:0000313" key="4">
    <source>
        <dbReference type="Proteomes" id="UP001302494"/>
    </source>
</evidence>
<keyword evidence="2" id="KW-0472">Membrane</keyword>
<proteinExistence type="inferred from homology"/>
<dbReference type="Proteomes" id="UP001302494">
    <property type="component" value="Chromosome"/>
</dbReference>
<dbReference type="InterPro" id="IPR003425">
    <property type="entry name" value="CCB3/YggT"/>
</dbReference>
<evidence type="ECO:0000256" key="1">
    <source>
        <dbReference type="ARBA" id="ARBA00010894"/>
    </source>
</evidence>
<dbReference type="EMBL" id="CP116968">
    <property type="protein sequence ID" value="WNM61577.1"/>
    <property type="molecule type" value="Genomic_DNA"/>
</dbReference>
<keyword evidence="2" id="KW-1133">Transmembrane helix</keyword>
<dbReference type="Pfam" id="PF02325">
    <property type="entry name" value="CCB3_YggT"/>
    <property type="match status" value="1"/>
</dbReference>
<dbReference type="GO" id="GO:0016020">
    <property type="term" value="C:membrane"/>
    <property type="evidence" value="ECO:0007669"/>
    <property type="project" value="InterPro"/>
</dbReference>
<dbReference type="AlphaFoldDB" id="A0AA96GIE7"/>
<evidence type="ECO:0000256" key="2">
    <source>
        <dbReference type="SAM" id="Phobius"/>
    </source>
</evidence>
<protein>
    <submittedName>
        <fullName evidence="3">YggT family protein</fullName>
    </submittedName>
</protein>
<dbReference type="PANTHER" id="PTHR33219:SF14">
    <property type="entry name" value="PROTEIN COFACTOR ASSEMBLY OF COMPLEX C SUBUNIT B CCB3, CHLOROPLASTIC-RELATED"/>
    <property type="match status" value="1"/>
</dbReference>
<comment type="similarity">
    <text evidence="1">Belongs to the YggT family.</text>
</comment>
<sequence>MFIAGNVLQAIATILDTILWIYMWVIIIRALISWVNPDPWNPIVQFLERMTEPVLSQIRRRVGMLGLGIDLSPIIAILIIMFFQIAVVASLKDLALRMH</sequence>